<feature type="domain" description="Baseplate hub protein gp44/GpP-like second" evidence="2">
    <location>
        <begin position="91"/>
        <end position="174"/>
    </location>
</feature>
<dbReference type="Pfam" id="PF22630">
    <property type="entry name" value="NMB1110_3rd"/>
    <property type="match status" value="1"/>
</dbReference>
<name>A0A445MWL5_9BACT</name>
<dbReference type="AlphaFoldDB" id="A0A445MWL5"/>
<dbReference type="SUPFAM" id="SSF69279">
    <property type="entry name" value="Phage tail proteins"/>
    <property type="match status" value="2"/>
</dbReference>
<dbReference type="EMBL" id="OJIN01000114">
    <property type="protein sequence ID" value="SPD73833.1"/>
    <property type="molecule type" value="Genomic_DNA"/>
</dbReference>
<dbReference type="Pfam" id="PF22255">
    <property type="entry name" value="Gp44-like_2nd"/>
    <property type="match status" value="1"/>
</dbReference>
<proteinExistence type="predicted"/>
<dbReference type="InterPro" id="IPR023399">
    <property type="entry name" value="Baseplate-like_2-layer_sand"/>
</dbReference>
<sequence>MNDVTLKINNLEYGGWKEVHISRGIDQIAGGFDLTVSDRWPGQNTVRPIRPGDSCTVAIDGVTVITGYVDDVSPYFEDQQHDLHIAGRDRTGDLVDCSAVFGSGEWRNRTILQIASDLCGPFGISVSADVDCGAAFSKWNIQESETVFECIERAARIRGLLLTPDGTGGLLITRASTERISTALVEGENIKSGSGDFSWRDRYSAYTVKGQNAGDDYTTTAQNAGPKGEAQDPAVTRYRPLIIIAEDQADSAKLNHPRL</sequence>
<accession>A0A445MWL5</accession>
<dbReference type="Gene3D" id="3.30.1920.10">
    <property type="entry name" value="Baseplate protein-like domains - 2 layer sandwich fold"/>
    <property type="match status" value="1"/>
</dbReference>
<dbReference type="InterPro" id="IPR049354">
    <property type="entry name" value="GpP-like_N"/>
</dbReference>
<organism evidence="4">
    <name type="scientific">uncultured Desulfobacterium sp</name>
    <dbReference type="NCBI Taxonomy" id="201089"/>
    <lineage>
        <taxon>Bacteria</taxon>
        <taxon>Pseudomonadati</taxon>
        <taxon>Thermodesulfobacteriota</taxon>
        <taxon>Desulfobacteria</taxon>
        <taxon>Desulfobacterales</taxon>
        <taxon>Desulfobacteriaceae</taxon>
        <taxon>Desulfobacterium</taxon>
        <taxon>environmental samples</taxon>
    </lineage>
</organism>
<dbReference type="Pfam" id="PF21683">
    <property type="entry name" value="GpP-like_1st"/>
    <property type="match status" value="1"/>
</dbReference>
<evidence type="ECO:0000313" key="4">
    <source>
        <dbReference type="EMBL" id="SPD73833.1"/>
    </source>
</evidence>
<feature type="domain" description="Baseplate hub protein gp44-like N-terminal" evidence="1">
    <location>
        <begin position="3"/>
        <end position="89"/>
    </location>
</feature>
<dbReference type="Gene3D" id="2.30.300.10">
    <property type="entry name" value="Baseplate protein-like domain - beta roll fold"/>
    <property type="match status" value="1"/>
</dbReference>
<evidence type="ECO:0000259" key="1">
    <source>
        <dbReference type="Pfam" id="PF21683"/>
    </source>
</evidence>
<dbReference type="InterPro" id="IPR053981">
    <property type="entry name" value="Gp44/GpP-like_2nd"/>
</dbReference>
<reference evidence="4" key="1">
    <citation type="submission" date="2018-01" db="EMBL/GenBank/DDBJ databases">
        <authorList>
            <person name="Regsiter A."/>
            <person name="William W."/>
        </authorList>
    </citation>
    <scope>NUCLEOTIDE SEQUENCE</scope>
    <source>
        <strain evidence="4">TRIP AH-1</strain>
    </source>
</reference>
<dbReference type="InterPro" id="IPR054482">
    <property type="entry name" value="NMB1110-like_3rd"/>
</dbReference>
<feature type="domain" description="Tail protein NMB1110-like third" evidence="3">
    <location>
        <begin position="202"/>
        <end position="253"/>
    </location>
</feature>
<evidence type="ECO:0000259" key="3">
    <source>
        <dbReference type="Pfam" id="PF22630"/>
    </source>
</evidence>
<evidence type="ECO:0000259" key="2">
    <source>
        <dbReference type="Pfam" id="PF22255"/>
    </source>
</evidence>
<protein>
    <submittedName>
        <fullName evidence="4">Bacteriophage Mu P</fullName>
    </submittedName>
</protein>
<gene>
    <name evidence="4" type="ORF">PITCH_A2000002</name>
</gene>